<accession>G9FGR9</accession>
<dbReference type="PROSITE" id="PS51257">
    <property type="entry name" value="PROKAR_LIPOPROTEIN"/>
    <property type="match status" value="1"/>
</dbReference>
<dbReference type="EMBL" id="JN116253">
    <property type="protein sequence ID" value="AEU12349.1"/>
    <property type="molecule type" value="Genomic_RNA"/>
</dbReference>
<name>G9FGR9_9NIDO</name>
<proteinExistence type="predicted"/>
<keyword evidence="2" id="KW-1185">Reference proteome</keyword>
<evidence type="ECO:0000313" key="2">
    <source>
        <dbReference type="Proteomes" id="UP000203107"/>
    </source>
</evidence>
<dbReference type="GeneID" id="24092852"/>
<dbReference type="RefSeq" id="YP_009130634.1">
    <property type="nucleotide sequence ID" value="NC_026811.2"/>
</dbReference>
<reference evidence="1 2" key="2">
    <citation type="journal article" date="2017" name="J. Virol.">
        <title>Domain organization and evolution of the highly divergent 5' coding region of genomes of arteriviruses including the novel possum nidovirus.</title>
        <authorList>
            <person name="Gulyaeva A."/>
            <person name="Dunowska M."/>
            <person name="Hoogendoorn E."/>
            <person name="Giles J."/>
            <person name="Samborskiy D."/>
            <person name="Gorbalenya A.E."/>
        </authorList>
    </citation>
    <scope>NUCLEOTIDE SEQUENCE [LARGE SCALE GENOMIC DNA]</scope>
    <source>
        <strain evidence="1">WPDV</strain>
    </source>
</reference>
<organism evidence="1 2">
    <name type="scientific">Wobbly possum disease virus</name>
    <dbReference type="NCBI Taxonomy" id="1118369"/>
    <lineage>
        <taxon>Viruses</taxon>
        <taxon>Riboviria</taxon>
        <taxon>Orthornavirae</taxon>
        <taxon>Pisuviricota</taxon>
        <taxon>Pisoniviricetes</taxon>
        <taxon>Nidovirales</taxon>
        <taxon>Arnidovirineae</taxon>
        <taxon>Arteriviridae</taxon>
        <taxon>Zealarterivirinae</taxon>
        <taxon>Kappaarterivirus</taxon>
        <taxon>Kappaarterivirus wobum</taxon>
    </lineage>
</organism>
<protein>
    <submittedName>
        <fullName evidence="1">Envelope protein</fullName>
    </submittedName>
</protein>
<dbReference type="KEGG" id="vg:24092852"/>
<reference evidence="1 2" key="1">
    <citation type="journal article" date="2012" name="Vet. Microbiol.">
        <title>Identification of a novel nidovirus associated with a neurological disease of the Australian brushtail possum (Trichosurus vulpecula).</title>
        <authorList>
            <person name="Dunowska M."/>
            <person name="Biggs P.J."/>
            <person name="Zheng T."/>
            <person name="Perrott M.R."/>
        </authorList>
    </citation>
    <scope>NUCLEOTIDE SEQUENCE [LARGE SCALE GENOMIC DNA]</scope>
    <source>
        <strain evidence="1">WPDV</strain>
    </source>
</reference>
<dbReference type="Proteomes" id="UP000203107">
    <property type="component" value="Segment"/>
</dbReference>
<keyword evidence="1" id="KW-0946">Virion</keyword>
<sequence length="45" mass="5107">MRYMTPTHLPPVTMSSLTVTSCMKCWGMRRPSWSHSGIIAHTLDT</sequence>
<keyword evidence="1" id="KW-0261">Viral envelope protein</keyword>
<evidence type="ECO:0000313" key="1">
    <source>
        <dbReference type="EMBL" id="AEU12349.1"/>
    </source>
</evidence>
<dbReference type="GO" id="GO:0019031">
    <property type="term" value="C:viral envelope"/>
    <property type="evidence" value="ECO:0007669"/>
    <property type="project" value="UniProtKB-KW"/>
</dbReference>